<dbReference type="InterPro" id="IPR001715">
    <property type="entry name" value="CH_dom"/>
</dbReference>
<dbReference type="GO" id="GO:0034446">
    <property type="term" value="P:substrate adhesion-dependent cell spreading"/>
    <property type="evidence" value="ECO:0007669"/>
    <property type="project" value="TreeGrafter"/>
</dbReference>
<dbReference type="Pfam" id="PF00307">
    <property type="entry name" value="CH"/>
    <property type="match status" value="2"/>
</dbReference>
<dbReference type="GO" id="GO:0005925">
    <property type="term" value="C:focal adhesion"/>
    <property type="evidence" value="ECO:0007669"/>
    <property type="project" value="TreeGrafter"/>
</dbReference>
<sequence>MDSDKFEPYKEDHTVEVQPAIGEKRKVIQPTYLKDPQLAKLKEALVDWINRTLKSEHIVIQSLEEDLYDGLVFHHLLSRLTGVHLDIGEMALTSTAQICKLEAVLKELDLRLGLKDSSRIRWDVQLIHNKDLLASIHLLVAMVRHFQPDLDLPSSVKVEVVVVEVSRSGIKSHVQMEDLTEDRRAAASDSHSRAEREEAFDELLKLEDHELSNVKEVILQFVNQNMLTLGLQVSNVDRQFSDGVILLLLIGQLEGFFVPLSYFNLNPVTHSEMLHNVTLALDLLQDTGLQLSHVDPNDIVSQDISATLKVLHALFRKHK</sequence>
<evidence type="ECO:0000256" key="4">
    <source>
        <dbReference type="ARBA" id="ARBA00022737"/>
    </source>
</evidence>
<evidence type="ECO:0000256" key="3">
    <source>
        <dbReference type="ARBA" id="ARBA00022490"/>
    </source>
</evidence>
<comment type="similarity">
    <text evidence="2">Belongs to the parvin family.</text>
</comment>
<dbReference type="Proteomes" id="UP000694680">
    <property type="component" value="Chromosome 6"/>
</dbReference>
<dbReference type="FunFam" id="1.10.418.10:FF:000011">
    <property type="entry name" value="Parvin, beta"/>
    <property type="match status" value="1"/>
</dbReference>
<dbReference type="Gene3D" id="1.10.418.10">
    <property type="entry name" value="Calponin-like domain"/>
    <property type="match status" value="2"/>
</dbReference>
<dbReference type="PROSITE" id="PS50021">
    <property type="entry name" value="CH"/>
    <property type="match status" value="2"/>
</dbReference>
<reference evidence="9" key="3">
    <citation type="submission" date="2025-09" db="UniProtKB">
        <authorList>
            <consortium name="Ensembl"/>
        </authorList>
    </citation>
    <scope>IDENTIFICATION</scope>
</reference>
<evidence type="ECO:0000256" key="5">
    <source>
        <dbReference type="ARBA" id="ARBA00022889"/>
    </source>
</evidence>
<protein>
    <submittedName>
        <fullName evidence="9">Gamma-parvin-like</fullName>
    </submittedName>
</protein>
<dbReference type="GO" id="GO:0030031">
    <property type="term" value="P:cell projection assembly"/>
    <property type="evidence" value="ECO:0007669"/>
    <property type="project" value="TreeGrafter"/>
</dbReference>
<dbReference type="SUPFAM" id="SSF47576">
    <property type="entry name" value="Calponin-homology domain, CH-domain"/>
    <property type="match status" value="2"/>
</dbReference>
<dbReference type="InterPro" id="IPR036872">
    <property type="entry name" value="CH_dom_sf"/>
</dbReference>
<dbReference type="GO" id="GO:0005737">
    <property type="term" value="C:cytoplasm"/>
    <property type="evidence" value="ECO:0007669"/>
    <property type="project" value="TreeGrafter"/>
</dbReference>
<keyword evidence="6" id="KW-0009">Actin-binding</keyword>
<dbReference type="GO" id="GO:0071963">
    <property type="term" value="P:establishment or maintenance of cell polarity regulating cell shape"/>
    <property type="evidence" value="ECO:0007669"/>
    <property type="project" value="TreeGrafter"/>
</dbReference>
<dbReference type="GeneID" id="114465043"/>
<keyword evidence="10" id="KW-1185">Reference proteome</keyword>
<proteinExistence type="inferred from homology"/>
<dbReference type="PANTHER" id="PTHR12114:SF1">
    <property type="entry name" value="GAMMA-PARVIN"/>
    <property type="match status" value="1"/>
</dbReference>
<dbReference type="RefSeq" id="XP_028305583.1">
    <property type="nucleotide sequence ID" value="XM_028449782.1"/>
</dbReference>
<evidence type="ECO:0000256" key="1">
    <source>
        <dbReference type="ARBA" id="ARBA00004245"/>
    </source>
</evidence>
<evidence type="ECO:0000256" key="2">
    <source>
        <dbReference type="ARBA" id="ARBA00005666"/>
    </source>
</evidence>
<dbReference type="GO" id="GO:0015629">
    <property type="term" value="C:actin cytoskeleton"/>
    <property type="evidence" value="ECO:0007669"/>
    <property type="project" value="TreeGrafter"/>
</dbReference>
<keyword evidence="3" id="KW-0963">Cytoplasm</keyword>
<evidence type="ECO:0000256" key="7">
    <source>
        <dbReference type="ARBA" id="ARBA00023212"/>
    </source>
</evidence>
<evidence type="ECO:0000256" key="6">
    <source>
        <dbReference type="ARBA" id="ARBA00023203"/>
    </source>
</evidence>
<reference evidence="9" key="1">
    <citation type="submission" date="2020-06" db="EMBL/GenBank/DDBJ databases">
        <authorList>
            <consortium name="Wellcome Sanger Institute Data Sharing"/>
        </authorList>
    </citation>
    <scope>NUCLEOTIDE SEQUENCE [LARGE SCALE GENOMIC DNA]</scope>
</reference>
<keyword evidence="5" id="KW-0130">Cell adhesion</keyword>
<gene>
    <name evidence="9" type="primary">parvg</name>
</gene>
<keyword evidence="4" id="KW-0677">Repeat</keyword>
<feature type="domain" description="Calponin-homology (CH)" evidence="8">
    <location>
        <begin position="39"/>
        <end position="147"/>
    </location>
</feature>
<dbReference type="InterPro" id="IPR028433">
    <property type="entry name" value="Parvin"/>
</dbReference>
<dbReference type="OrthoDB" id="2099265at2759"/>
<organism evidence="9 10">
    <name type="scientific">Gouania willdenowi</name>
    <name type="common">Blunt-snouted clingfish</name>
    <name type="synonym">Lepadogaster willdenowi</name>
    <dbReference type="NCBI Taxonomy" id="441366"/>
    <lineage>
        <taxon>Eukaryota</taxon>
        <taxon>Metazoa</taxon>
        <taxon>Chordata</taxon>
        <taxon>Craniata</taxon>
        <taxon>Vertebrata</taxon>
        <taxon>Euteleostomi</taxon>
        <taxon>Actinopterygii</taxon>
        <taxon>Neopterygii</taxon>
        <taxon>Teleostei</taxon>
        <taxon>Neoteleostei</taxon>
        <taxon>Acanthomorphata</taxon>
        <taxon>Ovalentaria</taxon>
        <taxon>Blenniimorphae</taxon>
        <taxon>Blenniiformes</taxon>
        <taxon>Gobiesocoidei</taxon>
        <taxon>Gobiesocidae</taxon>
        <taxon>Gobiesocinae</taxon>
        <taxon>Gouania</taxon>
    </lineage>
</organism>
<dbReference type="PANTHER" id="PTHR12114">
    <property type="entry name" value="PARVIN"/>
    <property type="match status" value="1"/>
</dbReference>
<dbReference type="PIRSF" id="PIRSF039131">
    <property type="entry name" value="Parvin"/>
    <property type="match status" value="1"/>
</dbReference>
<keyword evidence="7" id="KW-0206">Cytoskeleton</keyword>
<name>A0A8C5GWH7_GOUWI</name>
<comment type="subcellular location">
    <subcellularLocation>
        <location evidence="1">Cytoplasm</location>
        <location evidence="1">Cytoskeleton</location>
    </subcellularLocation>
</comment>
<dbReference type="CTD" id="64098"/>
<dbReference type="Ensembl" id="ENSGWIT00000039837.1">
    <property type="protein sequence ID" value="ENSGWIP00000036562.1"/>
    <property type="gene ID" value="ENSGWIG00000018827.1"/>
</dbReference>
<dbReference type="GO" id="GO:0030036">
    <property type="term" value="P:actin cytoskeleton organization"/>
    <property type="evidence" value="ECO:0007669"/>
    <property type="project" value="InterPro"/>
</dbReference>
<dbReference type="GO" id="GO:0003779">
    <property type="term" value="F:actin binding"/>
    <property type="evidence" value="ECO:0007669"/>
    <property type="project" value="UniProtKB-KW"/>
</dbReference>
<evidence type="ECO:0000259" key="8">
    <source>
        <dbReference type="PROSITE" id="PS50021"/>
    </source>
</evidence>
<evidence type="ECO:0000313" key="10">
    <source>
        <dbReference type="Proteomes" id="UP000694680"/>
    </source>
</evidence>
<feature type="domain" description="Calponin-homology (CH)" evidence="8">
    <location>
        <begin position="212"/>
        <end position="319"/>
    </location>
</feature>
<accession>A0A8C5GWH7</accession>
<dbReference type="AlphaFoldDB" id="A0A8C5GWH7"/>
<evidence type="ECO:0000313" key="9">
    <source>
        <dbReference type="Ensembl" id="ENSGWIP00000036562.1"/>
    </source>
</evidence>
<dbReference type="RefSeq" id="XP_028305581.1">
    <property type="nucleotide sequence ID" value="XM_028449780.1"/>
</dbReference>
<reference evidence="9" key="2">
    <citation type="submission" date="2025-08" db="UniProtKB">
        <authorList>
            <consortium name="Ensembl"/>
        </authorList>
    </citation>
    <scope>IDENTIFICATION</scope>
</reference>